<accession>A0ABT7FTB2</accession>
<proteinExistence type="predicted"/>
<evidence type="ECO:0000313" key="2">
    <source>
        <dbReference type="Proteomes" id="UP001239414"/>
    </source>
</evidence>
<comment type="caution">
    <text evidence="1">The sequence shown here is derived from an EMBL/GenBank/DDBJ whole genome shotgun (WGS) entry which is preliminary data.</text>
</comment>
<sequence length="370" mass="40803">MSVEVDDFGFLETWARTAEVKVHTPPSVENQGWFLGSALQMYNLDYLDVPNGSGGFVDTIWTRHLRVPPPNLYWEIHHELFHLIWTSESFAVDQIVSLINELSEGLGISKSSMVLFTESDTLSRAVNGIQTLTGGAPFAIGGKTVGRYSKLFARSGNGVFPAADFVEFSWKDKVVTEVHLNLAHLAVAADRVPTIYSMPSKRPLIDSLGLSDSPTSLMQSWRTIRTIALVDALKYASRGGVTLSATKAGHTFKQLAKILAYDLMVTRRTERVANLGLPPDVLHFVGLEIDHTQGLDVARLIRLEPEFRRGTLGISDDQLRVADGSAVDAPLAKPVDGARYFTDLPLLGPLQDNEISAEFLRITQKKSKEK</sequence>
<organism evidence="1 2">
    <name type="scientific">Corynebacterium accolens</name>
    <dbReference type="NCBI Taxonomy" id="38284"/>
    <lineage>
        <taxon>Bacteria</taxon>
        <taxon>Bacillati</taxon>
        <taxon>Actinomycetota</taxon>
        <taxon>Actinomycetes</taxon>
        <taxon>Mycobacteriales</taxon>
        <taxon>Corynebacteriaceae</taxon>
        <taxon>Corynebacterium</taxon>
    </lineage>
</organism>
<reference evidence="1 2" key="1">
    <citation type="submission" date="2023-05" db="EMBL/GenBank/DDBJ databases">
        <title>Metabolic capabilities are highly conserved among human nasal-associated Corynebacterium species in pangenomic analyses.</title>
        <authorList>
            <person name="Tran T.H."/>
            <person name="Roberts A.Q."/>
            <person name="Escapa I.F."/>
            <person name="Gao W."/>
            <person name="Conlan S."/>
            <person name="Kong H."/>
            <person name="Segre J.A."/>
            <person name="Kelly M.S."/>
            <person name="Lemon K.P."/>
        </authorList>
    </citation>
    <scope>NUCLEOTIDE SEQUENCE [LARGE SCALE GENOMIC DNA]</scope>
    <source>
        <strain evidence="1 2">KPL3802</strain>
    </source>
</reference>
<protein>
    <submittedName>
        <fullName evidence="1">Uncharacterized protein</fullName>
    </submittedName>
</protein>
<keyword evidence="2" id="KW-1185">Reference proteome</keyword>
<gene>
    <name evidence="1" type="ORF">QPX34_11635</name>
</gene>
<dbReference type="EMBL" id="JASNUO010000017">
    <property type="protein sequence ID" value="MDK4248652.1"/>
    <property type="molecule type" value="Genomic_DNA"/>
</dbReference>
<name>A0ABT7FTB2_9CORY</name>
<dbReference type="RefSeq" id="WP_284610869.1">
    <property type="nucleotide sequence ID" value="NZ_JASNUO010000017.1"/>
</dbReference>
<evidence type="ECO:0000313" key="1">
    <source>
        <dbReference type="EMBL" id="MDK4248652.1"/>
    </source>
</evidence>
<dbReference type="Proteomes" id="UP001239414">
    <property type="component" value="Unassembled WGS sequence"/>
</dbReference>